<proteinExistence type="predicted"/>
<keyword evidence="4" id="KW-1185">Reference proteome</keyword>
<dbReference type="Pfam" id="PF08240">
    <property type="entry name" value="ADH_N"/>
    <property type="match status" value="1"/>
</dbReference>
<dbReference type="InterPro" id="IPR013154">
    <property type="entry name" value="ADH-like_N"/>
</dbReference>
<feature type="domain" description="Enoyl reductase (ER)" evidence="2">
    <location>
        <begin position="12"/>
        <end position="324"/>
    </location>
</feature>
<dbReference type="SMART" id="SM00829">
    <property type="entry name" value="PKS_ER"/>
    <property type="match status" value="1"/>
</dbReference>
<dbReference type="InterPro" id="IPR013149">
    <property type="entry name" value="ADH-like_C"/>
</dbReference>
<dbReference type="OrthoDB" id="7355832at2"/>
<sequence>MRAAWYDRQGPAREVLQIGELPDPSPGEGEVRVRVAVSGIHVGDLGKRQGWWGSTMAFPRIVPHGDGAGTIDAVGAGVDPARVGERVWVYLAQSYRPFGTAAEYTVVPARHAVTLPADVPYEQAAGLGIPGITAHRAIFGDGPVTGQRVLVTGALGAVGRAAVAVARRGGATVIATVRSPGQVGQALAAGAHRAVDTASGDLATRILEHTGGEPIDRVAELAFDTNLATNLEILRYGGVIATYATGEAEPRIPYWPLGFKNITVRFLSNDDFPESANEAAASELTAALAAGDLRYPIAARLPLAEIAQAHELAEHSSANGRVVLDVADRR</sequence>
<evidence type="ECO:0000313" key="3">
    <source>
        <dbReference type="EMBL" id="SBV25132.1"/>
    </source>
</evidence>
<dbReference type="InterPro" id="IPR051603">
    <property type="entry name" value="Zinc-ADH_QOR/CCCR"/>
</dbReference>
<reference evidence="4" key="1">
    <citation type="submission" date="2016-06" db="EMBL/GenBank/DDBJ databases">
        <authorList>
            <person name="Varghese N."/>
        </authorList>
    </citation>
    <scope>NUCLEOTIDE SEQUENCE [LARGE SCALE GENOMIC DNA]</scope>
    <source>
        <strain evidence="4">DSM 45344</strain>
    </source>
</reference>
<organism evidence="3 4">
    <name type="scientific">Micromonospora krabiensis</name>
    <dbReference type="NCBI Taxonomy" id="307121"/>
    <lineage>
        <taxon>Bacteria</taxon>
        <taxon>Bacillati</taxon>
        <taxon>Actinomycetota</taxon>
        <taxon>Actinomycetes</taxon>
        <taxon>Micromonosporales</taxon>
        <taxon>Micromonosporaceae</taxon>
        <taxon>Micromonospora</taxon>
    </lineage>
</organism>
<name>A0A1C3MXS5_9ACTN</name>
<dbReference type="RefSeq" id="WP_091588345.1">
    <property type="nucleotide sequence ID" value="NZ_JBHRWG010000002.1"/>
</dbReference>
<dbReference type="Gene3D" id="3.90.180.10">
    <property type="entry name" value="Medium-chain alcohol dehydrogenases, catalytic domain"/>
    <property type="match status" value="1"/>
</dbReference>
<gene>
    <name evidence="3" type="ORF">GA0070620_0602</name>
</gene>
<dbReference type="PATRIC" id="fig|307121.4.peg.617"/>
<dbReference type="Gene3D" id="3.40.50.720">
    <property type="entry name" value="NAD(P)-binding Rossmann-like Domain"/>
    <property type="match status" value="1"/>
</dbReference>
<dbReference type="InterPro" id="IPR020843">
    <property type="entry name" value="ER"/>
</dbReference>
<evidence type="ECO:0000256" key="1">
    <source>
        <dbReference type="ARBA" id="ARBA00022857"/>
    </source>
</evidence>
<dbReference type="CDD" id="cd08253">
    <property type="entry name" value="zeta_crystallin"/>
    <property type="match status" value="1"/>
</dbReference>
<dbReference type="Proteomes" id="UP000199393">
    <property type="component" value="Chromosome I"/>
</dbReference>
<dbReference type="SUPFAM" id="SSF51735">
    <property type="entry name" value="NAD(P)-binding Rossmann-fold domains"/>
    <property type="match status" value="1"/>
</dbReference>
<dbReference type="InterPro" id="IPR036291">
    <property type="entry name" value="NAD(P)-bd_dom_sf"/>
</dbReference>
<evidence type="ECO:0000259" key="2">
    <source>
        <dbReference type="SMART" id="SM00829"/>
    </source>
</evidence>
<dbReference type="PANTHER" id="PTHR44154:SF1">
    <property type="entry name" value="QUINONE OXIDOREDUCTASE"/>
    <property type="match status" value="1"/>
</dbReference>
<protein>
    <submittedName>
        <fullName evidence="3">NADPH2:quinone reductase</fullName>
    </submittedName>
</protein>
<dbReference type="AlphaFoldDB" id="A0A1C3MXS5"/>
<evidence type="ECO:0000313" key="4">
    <source>
        <dbReference type="Proteomes" id="UP000199393"/>
    </source>
</evidence>
<dbReference type="STRING" id="307121.GA0070620_0602"/>
<keyword evidence="1" id="KW-0521">NADP</keyword>
<dbReference type="PANTHER" id="PTHR44154">
    <property type="entry name" value="QUINONE OXIDOREDUCTASE"/>
    <property type="match status" value="1"/>
</dbReference>
<dbReference type="InterPro" id="IPR011032">
    <property type="entry name" value="GroES-like_sf"/>
</dbReference>
<dbReference type="SUPFAM" id="SSF50129">
    <property type="entry name" value="GroES-like"/>
    <property type="match status" value="1"/>
</dbReference>
<dbReference type="EMBL" id="LT598496">
    <property type="protein sequence ID" value="SBV25132.1"/>
    <property type="molecule type" value="Genomic_DNA"/>
</dbReference>
<dbReference type="GO" id="GO:0016491">
    <property type="term" value="F:oxidoreductase activity"/>
    <property type="evidence" value="ECO:0007669"/>
    <property type="project" value="InterPro"/>
</dbReference>
<dbReference type="Pfam" id="PF00107">
    <property type="entry name" value="ADH_zinc_N"/>
    <property type="match status" value="1"/>
</dbReference>
<accession>A0A1C3MXS5</accession>